<protein>
    <submittedName>
        <fullName evidence="2">Uncharacterized protein</fullName>
    </submittedName>
</protein>
<organism evidence="2 3">
    <name type="scientific">Dothistroma septosporum (strain NZE10 / CBS 128990)</name>
    <name type="common">Red band needle blight fungus</name>
    <name type="synonym">Mycosphaerella pini</name>
    <dbReference type="NCBI Taxonomy" id="675120"/>
    <lineage>
        <taxon>Eukaryota</taxon>
        <taxon>Fungi</taxon>
        <taxon>Dikarya</taxon>
        <taxon>Ascomycota</taxon>
        <taxon>Pezizomycotina</taxon>
        <taxon>Dothideomycetes</taxon>
        <taxon>Dothideomycetidae</taxon>
        <taxon>Mycosphaerellales</taxon>
        <taxon>Mycosphaerellaceae</taxon>
        <taxon>Dothistroma</taxon>
    </lineage>
</organism>
<feature type="signal peptide" evidence="1">
    <location>
        <begin position="1"/>
        <end position="19"/>
    </location>
</feature>
<name>N1PPB2_DOTSN</name>
<dbReference type="HOGENOM" id="CLU_2831172_0_0_1"/>
<dbReference type="EMBL" id="KB446538">
    <property type="protein sequence ID" value="EME45227.1"/>
    <property type="molecule type" value="Genomic_DNA"/>
</dbReference>
<reference evidence="2 3" key="2">
    <citation type="journal article" date="2012" name="PLoS Pathog.">
        <title>Diverse lifestyles and strategies of plant pathogenesis encoded in the genomes of eighteen Dothideomycetes fungi.</title>
        <authorList>
            <person name="Ohm R.A."/>
            <person name="Feau N."/>
            <person name="Henrissat B."/>
            <person name="Schoch C.L."/>
            <person name="Horwitz B.A."/>
            <person name="Barry K.W."/>
            <person name="Condon B.J."/>
            <person name="Copeland A.C."/>
            <person name="Dhillon B."/>
            <person name="Glaser F."/>
            <person name="Hesse C.N."/>
            <person name="Kosti I."/>
            <person name="LaButti K."/>
            <person name="Lindquist E.A."/>
            <person name="Lucas S."/>
            <person name="Salamov A.A."/>
            <person name="Bradshaw R.E."/>
            <person name="Ciuffetti L."/>
            <person name="Hamelin R.C."/>
            <person name="Kema G.H.J."/>
            <person name="Lawrence C."/>
            <person name="Scott J.A."/>
            <person name="Spatafora J.W."/>
            <person name="Turgeon B.G."/>
            <person name="de Wit P.J.G.M."/>
            <person name="Zhong S."/>
            <person name="Goodwin S.B."/>
            <person name="Grigoriev I.V."/>
        </authorList>
    </citation>
    <scope>NUCLEOTIDE SEQUENCE [LARGE SCALE GENOMIC DNA]</scope>
    <source>
        <strain evidence="3">NZE10 / CBS 128990</strain>
    </source>
</reference>
<dbReference type="Proteomes" id="UP000016933">
    <property type="component" value="Unassembled WGS sequence"/>
</dbReference>
<feature type="chain" id="PRO_5004109505" evidence="1">
    <location>
        <begin position="20"/>
        <end position="66"/>
    </location>
</feature>
<proteinExistence type="predicted"/>
<evidence type="ECO:0000313" key="3">
    <source>
        <dbReference type="Proteomes" id="UP000016933"/>
    </source>
</evidence>
<evidence type="ECO:0000313" key="2">
    <source>
        <dbReference type="EMBL" id="EME45227.1"/>
    </source>
</evidence>
<evidence type="ECO:0000256" key="1">
    <source>
        <dbReference type="SAM" id="SignalP"/>
    </source>
</evidence>
<keyword evidence="3" id="KW-1185">Reference proteome</keyword>
<dbReference type="AlphaFoldDB" id="N1PPB2"/>
<accession>N1PPB2</accession>
<keyword evidence="1" id="KW-0732">Signal</keyword>
<gene>
    <name evidence="2" type="ORF">DOTSEDRAFT_71065</name>
</gene>
<reference evidence="3" key="1">
    <citation type="journal article" date="2012" name="PLoS Genet.">
        <title>The genomes of the fungal plant pathogens Cladosporium fulvum and Dothistroma septosporum reveal adaptation to different hosts and lifestyles but also signatures of common ancestry.</title>
        <authorList>
            <person name="de Wit P.J.G.M."/>
            <person name="van der Burgt A."/>
            <person name="Oekmen B."/>
            <person name="Stergiopoulos I."/>
            <person name="Abd-Elsalam K.A."/>
            <person name="Aerts A.L."/>
            <person name="Bahkali A.H."/>
            <person name="Beenen H.G."/>
            <person name="Chettri P."/>
            <person name="Cox M.P."/>
            <person name="Datema E."/>
            <person name="de Vries R.P."/>
            <person name="Dhillon B."/>
            <person name="Ganley A.R."/>
            <person name="Griffiths S.A."/>
            <person name="Guo Y."/>
            <person name="Hamelin R.C."/>
            <person name="Henrissat B."/>
            <person name="Kabir M.S."/>
            <person name="Jashni M.K."/>
            <person name="Kema G."/>
            <person name="Klaubauf S."/>
            <person name="Lapidus A."/>
            <person name="Levasseur A."/>
            <person name="Lindquist E."/>
            <person name="Mehrabi R."/>
            <person name="Ohm R.A."/>
            <person name="Owen T.J."/>
            <person name="Salamov A."/>
            <person name="Schwelm A."/>
            <person name="Schijlen E."/>
            <person name="Sun H."/>
            <person name="van den Burg H.A."/>
            <person name="van Ham R.C.H.J."/>
            <person name="Zhang S."/>
            <person name="Goodwin S.B."/>
            <person name="Grigoriev I.V."/>
            <person name="Collemare J."/>
            <person name="Bradshaw R.E."/>
        </authorList>
    </citation>
    <scope>NUCLEOTIDE SEQUENCE [LARGE SCALE GENOMIC DNA]</scope>
    <source>
        <strain evidence="3">NZE10 / CBS 128990</strain>
    </source>
</reference>
<sequence length="66" mass="7229">MFHAGLSILLLDAIAPLRALTWNHIDAIESDFATISDCKAACRALIRRVLYRSRFGTILTGNAARG</sequence>